<proteinExistence type="predicted"/>
<dbReference type="EMBL" id="MDTU01000001">
    <property type="protein sequence ID" value="ODN41889.1"/>
    <property type="molecule type" value="Genomic_DNA"/>
</dbReference>
<dbReference type="Proteomes" id="UP000094329">
    <property type="component" value="Unassembled WGS sequence"/>
</dbReference>
<reference evidence="2 3" key="1">
    <citation type="submission" date="2016-08" db="EMBL/GenBank/DDBJ databases">
        <title>Draft genome sequence of Candidatus Piscirickettsia litoralis, from seawater.</title>
        <authorList>
            <person name="Wan X."/>
            <person name="Lee A.J."/>
            <person name="Hou S."/>
            <person name="Donachie S.P."/>
        </authorList>
    </citation>
    <scope>NUCLEOTIDE SEQUENCE [LARGE SCALE GENOMIC DNA]</scope>
    <source>
        <strain evidence="2 3">Y2</strain>
    </source>
</reference>
<dbReference type="RefSeq" id="WP_069311690.1">
    <property type="nucleotide sequence ID" value="NZ_MDTU01000001.1"/>
</dbReference>
<gene>
    <name evidence="2" type="ORF">BGC07_01550</name>
</gene>
<sequence>MPIPVVMNSGEVRRSGSHDTLATGRNSEFNENLCSFGGCMAIYAVSEDLYGLFHLQLTDRNKQELGNWLHKIKEFSAASKISFFIGKPHPSGRYPETSTKGCLERRCKEEGIDHFDVTIMDMAGVTYVEASKDGMLLTDISGRVIKHKTSKYQCDKDYILNEYPQVDYNNLVKDDPDIGEPILDSASTNKTPLLLQQKYEQSEAAKGKESTTCSPCNIL</sequence>
<comment type="caution">
    <text evidence="2">The sequence shown here is derived from an EMBL/GenBank/DDBJ whole genome shotgun (WGS) entry which is preliminary data.</text>
</comment>
<evidence type="ECO:0000256" key="1">
    <source>
        <dbReference type="SAM" id="MobiDB-lite"/>
    </source>
</evidence>
<organism evidence="2 3">
    <name type="scientific">Piscirickettsia litoralis</name>
    <dbReference type="NCBI Taxonomy" id="1891921"/>
    <lineage>
        <taxon>Bacteria</taxon>
        <taxon>Pseudomonadati</taxon>
        <taxon>Pseudomonadota</taxon>
        <taxon>Gammaproteobacteria</taxon>
        <taxon>Thiotrichales</taxon>
        <taxon>Piscirickettsiaceae</taxon>
        <taxon>Piscirickettsia</taxon>
    </lineage>
</organism>
<evidence type="ECO:0000313" key="2">
    <source>
        <dbReference type="EMBL" id="ODN41889.1"/>
    </source>
</evidence>
<evidence type="ECO:0000313" key="3">
    <source>
        <dbReference type="Proteomes" id="UP000094329"/>
    </source>
</evidence>
<feature type="region of interest" description="Disordered" evidence="1">
    <location>
        <begin position="1"/>
        <end position="23"/>
    </location>
</feature>
<accession>A0ABX2ZZS3</accession>
<keyword evidence="3" id="KW-1185">Reference proteome</keyword>
<protein>
    <submittedName>
        <fullName evidence="2">Uncharacterized protein</fullName>
    </submittedName>
</protein>
<name>A0ABX2ZZS3_9GAMM</name>